<dbReference type="NCBIfam" id="NF037959">
    <property type="entry name" value="MFS_SpdSyn"/>
    <property type="match status" value="1"/>
</dbReference>
<dbReference type="SUPFAM" id="SSF53335">
    <property type="entry name" value="S-adenosyl-L-methionine-dependent methyltransferases"/>
    <property type="match status" value="1"/>
</dbReference>
<sequence length="733" mass="77817">MSTESANAGTGSGSWWITALFALTSLVGASLLFVVQPMIARLVLPHFGGSATVWSTSSLFFQLLLLVGYIYVHVSSRLLGPRFQPLLHLVLLLLPLAVLPVALPAVGANASESPVLWLLRTLTLTIGLPFAVICTTGPLLQLWYSWTSGRRADDPYFLFATGNLGSFGGLLAYPFLVEPFLTLEQQRLGWSTGFVVFMLLMATCGTTAVAAARRRTLPTTTASNAPLTVLSAKSVWVWLGLAFIPSTLMLGVTAHLSTDVAAVPLLWVVPLAIYLATFVVAFARTARTVSRAWHRATVATAVVAALAAVLGPVLPIWVLIGADLALLFTAAYTAHAELAARRPPAQFLTAFYIVVAAGGALGGVLNGLVAPVAFNWVWEYPIAVVLAAALTILRAGGPWRLLVKRYHPLFARALEFAFILLALRAAYALSTIDLLMTGWGALILLALWSLIGVAVSGRSAAAAVAVASFMLLPIVFSDSVLVRDRSFYGAYTVREDSGVRILAHGTTVHGQQSVGDRAGEPSTYYARSGPVGDTLSVIPAPQNIAVVGLGVGTIAAYGKPGQSLTFFEIDPDIVDIASDPSLFTYISDSSADTQFVLGDGRVQLVEEASGSYDVLFLDAFTSDAIPIHLLTVEAFATYADVLADGGTMLVHVSNRVFNLEPVVSAAADDLGWSVAVGTGSADLETGATQSEWIAMSADPAIIGELLDRGNWRSPEARRVRWTDDFSSVLTVIR</sequence>
<feature type="transmembrane region" description="Helical" evidence="2">
    <location>
        <begin position="235"/>
        <end position="256"/>
    </location>
</feature>
<dbReference type="PANTHER" id="PTHR43317:SF1">
    <property type="entry name" value="THERMOSPERMINE SYNTHASE ACAULIS5"/>
    <property type="match status" value="1"/>
</dbReference>
<dbReference type="InterPro" id="IPR029063">
    <property type="entry name" value="SAM-dependent_MTases_sf"/>
</dbReference>
<feature type="transmembrane region" description="Helical" evidence="2">
    <location>
        <begin position="262"/>
        <end position="283"/>
    </location>
</feature>
<evidence type="ECO:0000256" key="1">
    <source>
        <dbReference type="ARBA" id="ARBA00023115"/>
    </source>
</evidence>
<proteinExistence type="predicted"/>
<feature type="transmembrane region" description="Helical" evidence="2">
    <location>
        <begin position="380"/>
        <end position="397"/>
    </location>
</feature>
<dbReference type="RefSeq" id="WP_141401372.1">
    <property type="nucleotide sequence ID" value="NZ_OBQK01000001.1"/>
</dbReference>
<feature type="transmembrane region" description="Helical" evidence="2">
    <location>
        <begin position="188"/>
        <end position="212"/>
    </location>
</feature>
<reference evidence="4" key="1">
    <citation type="submission" date="2017-08" db="EMBL/GenBank/DDBJ databases">
        <authorList>
            <person name="Varghese N."/>
            <person name="Submissions S."/>
        </authorList>
    </citation>
    <scope>NUCLEOTIDE SEQUENCE [LARGE SCALE GENOMIC DNA]</scope>
    <source>
        <strain evidence="4">USBA17B2</strain>
    </source>
</reference>
<organism evidence="3 4">
    <name type="scientific">Ornithinimicrobium cerasi</name>
    <dbReference type="NCBI Taxonomy" id="2248773"/>
    <lineage>
        <taxon>Bacteria</taxon>
        <taxon>Bacillati</taxon>
        <taxon>Actinomycetota</taxon>
        <taxon>Actinomycetes</taxon>
        <taxon>Micrococcales</taxon>
        <taxon>Ornithinimicrobiaceae</taxon>
        <taxon>Ornithinimicrobium</taxon>
    </lineage>
</organism>
<gene>
    <name evidence="3" type="ORF">SAMN05421879_101329</name>
</gene>
<feature type="transmembrane region" description="Helical" evidence="2">
    <location>
        <begin position="86"/>
        <end position="106"/>
    </location>
</feature>
<accession>A0A285VFE8</accession>
<protein>
    <recommendedName>
        <fullName evidence="5">Spermidine synthase</fullName>
    </recommendedName>
</protein>
<dbReference type="AlphaFoldDB" id="A0A285VFE8"/>
<dbReference type="Gene3D" id="3.40.50.150">
    <property type="entry name" value="Vaccinia Virus protein VP39"/>
    <property type="match status" value="1"/>
</dbReference>
<feature type="transmembrane region" description="Helical" evidence="2">
    <location>
        <begin position="347"/>
        <end position="374"/>
    </location>
</feature>
<evidence type="ECO:0000313" key="3">
    <source>
        <dbReference type="EMBL" id="SOC51846.1"/>
    </source>
</evidence>
<feature type="transmembrane region" description="Helical" evidence="2">
    <location>
        <begin position="435"/>
        <end position="455"/>
    </location>
</feature>
<dbReference type="EMBL" id="OBQK01000001">
    <property type="protein sequence ID" value="SOC51846.1"/>
    <property type="molecule type" value="Genomic_DNA"/>
</dbReference>
<evidence type="ECO:0008006" key="5">
    <source>
        <dbReference type="Google" id="ProtNLM"/>
    </source>
</evidence>
<feature type="transmembrane region" description="Helical" evidence="2">
    <location>
        <begin position="126"/>
        <end position="144"/>
    </location>
</feature>
<feature type="transmembrane region" description="Helical" evidence="2">
    <location>
        <begin position="51"/>
        <end position="74"/>
    </location>
</feature>
<keyword evidence="2" id="KW-0812">Transmembrane</keyword>
<keyword evidence="2" id="KW-0472">Membrane</keyword>
<evidence type="ECO:0000256" key="2">
    <source>
        <dbReference type="SAM" id="Phobius"/>
    </source>
</evidence>
<dbReference type="PANTHER" id="PTHR43317">
    <property type="entry name" value="THERMOSPERMINE SYNTHASE ACAULIS5"/>
    <property type="match status" value="1"/>
</dbReference>
<evidence type="ECO:0000313" key="4">
    <source>
        <dbReference type="Proteomes" id="UP000219688"/>
    </source>
</evidence>
<feature type="transmembrane region" description="Helical" evidence="2">
    <location>
        <begin position="409"/>
        <end position="429"/>
    </location>
</feature>
<name>A0A285VFE8_9MICO</name>
<dbReference type="Proteomes" id="UP000219688">
    <property type="component" value="Unassembled WGS sequence"/>
</dbReference>
<feature type="transmembrane region" description="Helical" evidence="2">
    <location>
        <begin position="292"/>
        <end position="310"/>
    </location>
</feature>
<keyword evidence="2" id="KW-1133">Transmembrane helix</keyword>
<feature type="transmembrane region" description="Helical" evidence="2">
    <location>
        <begin position="462"/>
        <end position="482"/>
    </location>
</feature>
<feature type="transmembrane region" description="Helical" evidence="2">
    <location>
        <begin position="15"/>
        <end position="39"/>
    </location>
</feature>
<dbReference type="GO" id="GO:0006596">
    <property type="term" value="P:polyamine biosynthetic process"/>
    <property type="evidence" value="ECO:0007669"/>
    <property type="project" value="UniProtKB-KW"/>
</dbReference>
<keyword evidence="1" id="KW-0620">Polyamine biosynthesis</keyword>
<feature type="transmembrane region" description="Helical" evidence="2">
    <location>
        <begin position="156"/>
        <end position="176"/>
    </location>
</feature>
<keyword evidence="4" id="KW-1185">Reference proteome</keyword>